<protein>
    <submittedName>
        <fullName evidence="3">Suppressor of fused domain protein</fullName>
    </submittedName>
</protein>
<dbReference type="InterPro" id="IPR011990">
    <property type="entry name" value="TPR-like_helical_dom_sf"/>
</dbReference>
<name>A0ABS3PW25_9FLAO</name>
<dbReference type="Pfam" id="PF09346">
    <property type="entry name" value="SMI1_KNR4"/>
    <property type="match status" value="1"/>
</dbReference>
<dbReference type="Proteomes" id="UP000681610">
    <property type="component" value="Unassembled WGS sequence"/>
</dbReference>
<organism evidence="3 4">
    <name type="scientific">Capnocytophaga bilenii</name>
    <dbReference type="NCBI Taxonomy" id="2819369"/>
    <lineage>
        <taxon>Bacteria</taxon>
        <taxon>Pseudomonadati</taxon>
        <taxon>Bacteroidota</taxon>
        <taxon>Flavobacteriia</taxon>
        <taxon>Flavobacteriales</taxon>
        <taxon>Flavobacteriaceae</taxon>
        <taxon>Capnocytophaga</taxon>
    </lineage>
</organism>
<keyword evidence="4" id="KW-1185">Reference proteome</keyword>
<accession>A0ABS3PW25</accession>
<dbReference type="Gene3D" id="3.40.1580.10">
    <property type="entry name" value="SMI1/KNR4-like"/>
    <property type="match status" value="1"/>
</dbReference>
<dbReference type="SUPFAM" id="SSF160631">
    <property type="entry name" value="SMI1/KNR4-like"/>
    <property type="match status" value="1"/>
</dbReference>
<proteinExistence type="predicted"/>
<dbReference type="PANTHER" id="PTHR47432:SF1">
    <property type="entry name" value="CELL WALL ASSEMBLY REGULATOR SMI1"/>
    <property type="match status" value="1"/>
</dbReference>
<dbReference type="InterPro" id="IPR051873">
    <property type="entry name" value="KNR4/SMI1_regulator"/>
</dbReference>
<dbReference type="InterPro" id="IPR018958">
    <property type="entry name" value="Knr4/Smi1-like_dom"/>
</dbReference>
<dbReference type="Pfam" id="PF05076">
    <property type="entry name" value="SUFU"/>
    <property type="match status" value="1"/>
</dbReference>
<sequence length="714" mass="82625">MTEQQILKKIEVWSDEDDIQAVVDFIESLSVEDKTPEVLNELGRAYNNLYWLNPTEENKHYLRRAIEVFKYIEPELGNTDSWNYRIGYSYFFLGDLPNAKYYLQKDISQWGGTTQELLNFIAIAEEKNLSLSEVMEGGQGGIEFVLERFINTLQEYAPQMLKKLRTKATKKSIDTLEKRLQFLFPENFKQLHRTFDGQEPGTTFFFGRHTFVAINEIEPLQQEWLNFVLTHYGKNWQQVTMPSVPKGVVKNQLYNPKWLPIISVRIGDEDKDEILSYICTDLDNDSEGTYGQIMAIVIAKDLTKCSITILADDLQDWFDYFIRNIKNGLFQYNEETDDLIIPADHLEEIPVYSKEEKITVEHFIKKKFGKVSKVLHEELAPDVWCDILVVAPTAQHNYYTLVTKDMGDYPMNILAGDDETVICEMVMHLPPTWNSESTAEEHRKPIEWIKKVVQISLEQGLFISRGHTVLVENGTLKSDKFAFLLAVPTLDNDGEELCCNISKHKFVLFNTFVPIYTEEMLYRWDNDEEELLSLLENDKQLNDFIIGTPSRANLCANYEPMIDASRLDKVQWAFTQEPYYNMADFYEAFKRYNDDVGNDLEDFNPFGTLFLSPRVKVLYQAQIKDVGVLNSFEFLTNENALTEGTPDAEGFYDVHIVAQHESGDGVTIGALELLFFMHNTLHNKYLGKRIFFNGFELQGYEDDGTPVIFILCSD</sequence>
<dbReference type="InterPro" id="IPR020941">
    <property type="entry name" value="SUFU-like_domain"/>
</dbReference>
<dbReference type="Gene3D" id="1.25.40.10">
    <property type="entry name" value="Tetratricopeptide repeat domain"/>
    <property type="match status" value="1"/>
</dbReference>
<gene>
    <name evidence="3" type="ORF">J4N46_02600</name>
</gene>
<evidence type="ECO:0000259" key="1">
    <source>
        <dbReference type="Pfam" id="PF05076"/>
    </source>
</evidence>
<evidence type="ECO:0000313" key="4">
    <source>
        <dbReference type="Proteomes" id="UP000681610"/>
    </source>
</evidence>
<dbReference type="InterPro" id="IPR037883">
    <property type="entry name" value="Knr4/Smi1-like_sf"/>
</dbReference>
<dbReference type="RefSeq" id="WP_208058053.1">
    <property type="nucleotide sequence ID" value="NZ_JAGDYP010000002.1"/>
</dbReference>
<evidence type="ECO:0000313" key="3">
    <source>
        <dbReference type="EMBL" id="MBO1883337.1"/>
    </source>
</evidence>
<dbReference type="EMBL" id="JAGDYP010000002">
    <property type="protein sequence ID" value="MBO1883337.1"/>
    <property type="molecule type" value="Genomic_DNA"/>
</dbReference>
<reference evidence="3 4" key="1">
    <citation type="submission" date="2021-03" db="EMBL/GenBank/DDBJ databases">
        <title>Isolation and description of Capnocytophaga bilenii sp. nov., a novel Capnocytophaga species, isolated from a gingivitis subject.</title>
        <authorList>
            <person name="Antezack A."/>
            <person name="Monnet-Corti V."/>
            <person name="La Scola B."/>
        </authorList>
    </citation>
    <scope>NUCLEOTIDE SEQUENCE [LARGE SCALE GENOMIC DNA]</scope>
    <source>
        <strain evidence="3 4">Marseille-Q4570</strain>
    </source>
</reference>
<dbReference type="PANTHER" id="PTHR47432">
    <property type="entry name" value="CELL WALL ASSEMBLY REGULATOR SMI1"/>
    <property type="match status" value="1"/>
</dbReference>
<comment type="caution">
    <text evidence="3">The sequence shown here is derived from an EMBL/GenBank/DDBJ whole genome shotgun (WGS) entry which is preliminary data.</text>
</comment>
<evidence type="ECO:0000259" key="2">
    <source>
        <dbReference type="Pfam" id="PF09346"/>
    </source>
</evidence>
<feature type="domain" description="Suppressor of fused-like" evidence="1">
    <location>
        <begin position="385"/>
        <end position="539"/>
    </location>
</feature>
<feature type="domain" description="Knr4/Smi1-like" evidence="2">
    <location>
        <begin position="168"/>
        <end position="319"/>
    </location>
</feature>